<dbReference type="PROSITE" id="PS50850">
    <property type="entry name" value="MFS"/>
    <property type="match status" value="1"/>
</dbReference>
<organism evidence="8 9">
    <name type="scientific">Enterobacter ludwigii</name>
    <dbReference type="NCBI Taxonomy" id="299767"/>
    <lineage>
        <taxon>Bacteria</taxon>
        <taxon>Pseudomonadati</taxon>
        <taxon>Pseudomonadota</taxon>
        <taxon>Gammaproteobacteria</taxon>
        <taxon>Enterobacterales</taxon>
        <taxon>Enterobacteriaceae</taxon>
        <taxon>Enterobacter</taxon>
        <taxon>Enterobacter cloacae complex</taxon>
    </lineage>
</organism>
<proteinExistence type="predicted"/>
<name>A0AAX3L4I4_9ENTR</name>
<evidence type="ECO:0000256" key="1">
    <source>
        <dbReference type="ARBA" id="ARBA00004651"/>
    </source>
</evidence>
<dbReference type="SUPFAM" id="SSF103473">
    <property type="entry name" value="MFS general substrate transporter"/>
    <property type="match status" value="1"/>
</dbReference>
<feature type="domain" description="Major facilitator superfamily (MFS) profile" evidence="7">
    <location>
        <begin position="3"/>
        <end position="381"/>
    </location>
</feature>
<dbReference type="Proteomes" id="UP001210538">
    <property type="component" value="Chromosome"/>
</dbReference>
<evidence type="ECO:0000256" key="3">
    <source>
        <dbReference type="ARBA" id="ARBA00022692"/>
    </source>
</evidence>
<dbReference type="EMBL" id="CP116347">
    <property type="protein sequence ID" value="WCE11167.1"/>
    <property type="molecule type" value="Genomic_DNA"/>
</dbReference>
<feature type="transmembrane region" description="Helical" evidence="6">
    <location>
        <begin position="236"/>
        <end position="254"/>
    </location>
</feature>
<dbReference type="Gene3D" id="1.20.1720.10">
    <property type="entry name" value="Multidrug resistance protein D"/>
    <property type="match status" value="1"/>
</dbReference>
<feature type="transmembrane region" description="Helical" evidence="6">
    <location>
        <begin position="330"/>
        <end position="352"/>
    </location>
</feature>
<feature type="transmembrane region" description="Helical" evidence="6">
    <location>
        <begin position="266"/>
        <end position="287"/>
    </location>
</feature>
<feature type="transmembrane region" description="Helical" evidence="6">
    <location>
        <begin position="94"/>
        <end position="115"/>
    </location>
</feature>
<dbReference type="GO" id="GO:0005886">
    <property type="term" value="C:plasma membrane"/>
    <property type="evidence" value="ECO:0007669"/>
    <property type="project" value="UniProtKB-SubCell"/>
</dbReference>
<dbReference type="PANTHER" id="PTHR43124">
    <property type="entry name" value="PURINE EFFLUX PUMP PBUE"/>
    <property type="match status" value="1"/>
</dbReference>
<evidence type="ECO:0000313" key="9">
    <source>
        <dbReference type="Proteomes" id="UP001210538"/>
    </source>
</evidence>
<evidence type="ECO:0000256" key="5">
    <source>
        <dbReference type="ARBA" id="ARBA00023136"/>
    </source>
</evidence>
<reference evidence="8 9" key="1">
    <citation type="submission" date="2023-01" db="EMBL/GenBank/DDBJ databases">
        <title>Genome sequence resource and annotation of Enterobacter ludwigii, an economically important pathogen of seedling wilt with strawberry.</title>
        <authorList>
            <person name="Xie Y."/>
        </authorList>
    </citation>
    <scope>NUCLEOTIDE SEQUENCE [LARGE SCALE GENOMIC DNA]</scope>
    <source>
        <strain evidence="8 9">CM-TZ4</strain>
    </source>
</reference>
<dbReference type="GO" id="GO:0022857">
    <property type="term" value="F:transmembrane transporter activity"/>
    <property type="evidence" value="ECO:0007669"/>
    <property type="project" value="InterPro"/>
</dbReference>
<keyword evidence="2" id="KW-1003">Cell membrane</keyword>
<dbReference type="RefSeq" id="WP_059306225.1">
    <property type="nucleotide sequence ID" value="NZ_CP076536.1"/>
</dbReference>
<keyword evidence="4 6" id="KW-1133">Transmembrane helix</keyword>
<keyword evidence="9" id="KW-1185">Reference proteome</keyword>
<accession>A0AAX3L4I4</accession>
<dbReference type="InterPro" id="IPR011701">
    <property type="entry name" value="MFS"/>
</dbReference>
<dbReference type="AlphaFoldDB" id="A0AAX3L4I4"/>
<evidence type="ECO:0000313" key="8">
    <source>
        <dbReference type="EMBL" id="WCE11167.1"/>
    </source>
</evidence>
<feature type="transmembrane region" description="Helical" evidence="6">
    <location>
        <begin position="208"/>
        <end position="230"/>
    </location>
</feature>
<keyword evidence="3 6" id="KW-0812">Transmembrane</keyword>
<protein>
    <submittedName>
        <fullName evidence="8">MFS transporter</fullName>
    </submittedName>
</protein>
<dbReference type="InterPro" id="IPR050189">
    <property type="entry name" value="MFS_Efflux_Transporters"/>
</dbReference>
<evidence type="ECO:0000259" key="7">
    <source>
        <dbReference type="PROSITE" id="PS50850"/>
    </source>
</evidence>
<feature type="transmembrane region" description="Helical" evidence="6">
    <location>
        <begin position="293"/>
        <end position="318"/>
    </location>
</feature>
<feature type="transmembrane region" description="Helical" evidence="6">
    <location>
        <begin position="155"/>
        <end position="176"/>
    </location>
</feature>
<dbReference type="InterPro" id="IPR020846">
    <property type="entry name" value="MFS_dom"/>
</dbReference>
<evidence type="ECO:0000256" key="4">
    <source>
        <dbReference type="ARBA" id="ARBA00022989"/>
    </source>
</evidence>
<evidence type="ECO:0000256" key="2">
    <source>
        <dbReference type="ARBA" id="ARBA00022475"/>
    </source>
</evidence>
<dbReference type="PANTHER" id="PTHR43124:SF3">
    <property type="entry name" value="CHLORAMPHENICOL EFFLUX PUMP RV0191"/>
    <property type="match status" value="1"/>
</dbReference>
<gene>
    <name evidence="8" type="ORF">PHA72_13735</name>
</gene>
<sequence>MTTFLYLILCAMSTAAGTDMVLPAIPLFATVFNTSSEISQRILSIYVAGNACGLLLFGNLADRFSKIRMLFFALLLFSLTSFGCAYAPEITLLLILRFTQGMASAAASVFIPGFIRGLFPHRKAARAIGLLGSIQALVPAIAPVVGTLILQFFNWRITFISLGVLTMALAVMIRFAKGPERNPGQHTPGTYVQLLKNAVYLRYALSQALAVGGLITFVFGAPSVIILSMGGNLNDFILMQMLNVGGYIIAANISPGLAERFSHEKVILAGTLMALLSAFALSGYGFLNGSRAFVMTILFTPMGFALGLRGPVAFYRGIVSAGSNDARGSALMIFLTFITTALGSLITGHFITGGLTPLAMSVTAMFLLSFLLFVLLPKLNRQ</sequence>
<evidence type="ECO:0000256" key="6">
    <source>
        <dbReference type="SAM" id="Phobius"/>
    </source>
</evidence>
<dbReference type="InterPro" id="IPR036259">
    <property type="entry name" value="MFS_trans_sf"/>
</dbReference>
<comment type="subcellular location">
    <subcellularLocation>
        <location evidence="1">Cell membrane</location>
        <topology evidence="1">Multi-pass membrane protein</topology>
    </subcellularLocation>
</comment>
<feature type="transmembrane region" description="Helical" evidence="6">
    <location>
        <begin position="127"/>
        <end position="149"/>
    </location>
</feature>
<feature type="transmembrane region" description="Helical" evidence="6">
    <location>
        <begin position="358"/>
        <end position="376"/>
    </location>
</feature>
<keyword evidence="5 6" id="KW-0472">Membrane</keyword>
<dbReference type="Pfam" id="PF07690">
    <property type="entry name" value="MFS_1"/>
    <property type="match status" value="1"/>
</dbReference>
<feature type="transmembrane region" description="Helical" evidence="6">
    <location>
        <begin position="41"/>
        <end position="58"/>
    </location>
</feature>
<feature type="transmembrane region" description="Helical" evidence="6">
    <location>
        <begin position="70"/>
        <end position="88"/>
    </location>
</feature>